<keyword evidence="6" id="KW-0456">Lyase</keyword>
<evidence type="ECO:0000256" key="3">
    <source>
        <dbReference type="ARBA" id="ARBA00023002"/>
    </source>
</evidence>
<dbReference type="GO" id="GO:0019354">
    <property type="term" value="P:siroheme biosynthetic process"/>
    <property type="evidence" value="ECO:0007669"/>
    <property type="project" value="UniProtKB-UniPathway"/>
</dbReference>
<evidence type="ECO:0000313" key="6">
    <source>
        <dbReference type="EMBL" id="OHW63443.1"/>
    </source>
</evidence>
<dbReference type="GO" id="GO:0008168">
    <property type="term" value="F:methyltransferase activity"/>
    <property type="evidence" value="ECO:0007669"/>
    <property type="project" value="UniProtKB-KW"/>
</dbReference>
<gene>
    <name evidence="6" type="primary">cysG</name>
    <name evidence="6" type="ORF">EUAN_03070</name>
</gene>
<reference evidence="6 7" key="1">
    <citation type="submission" date="2016-09" db="EMBL/GenBank/DDBJ databases">
        <title>Genome sequence of Eubacterium angustum.</title>
        <authorList>
            <person name="Poehlein A."/>
            <person name="Daniel R."/>
        </authorList>
    </citation>
    <scope>NUCLEOTIDE SEQUENCE [LARGE SCALE GENOMIC DNA]</scope>
    <source>
        <strain evidence="6 7">DSM 1989</strain>
    </source>
</reference>
<dbReference type="UniPathway" id="UPA00262">
    <property type="reaction ID" value="UER00222"/>
</dbReference>
<dbReference type="PANTHER" id="PTHR35330">
    <property type="entry name" value="SIROHEME BIOSYNTHESIS PROTEIN MET8"/>
    <property type="match status" value="1"/>
</dbReference>
<dbReference type="AlphaFoldDB" id="A0A1S1VA06"/>
<dbReference type="SUPFAM" id="SSF51735">
    <property type="entry name" value="NAD(P)-binding Rossmann-fold domains"/>
    <property type="match status" value="1"/>
</dbReference>
<protein>
    <recommendedName>
        <fullName evidence="2">precorrin-2 dehydrogenase</fullName>
        <ecNumber evidence="2">1.3.1.76</ecNumber>
    </recommendedName>
</protein>
<dbReference type="RefSeq" id="WP_169817310.1">
    <property type="nucleotide sequence ID" value="NZ_MKIE01000001.1"/>
</dbReference>
<dbReference type="GO" id="GO:0004325">
    <property type="term" value="F:ferrochelatase activity"/>
    <property type="evidence" value="ECO:0007669"/>
    <property type="project" value="InterPro"/>
</dbReference>
<keyword evidence="6" id="KW-0489">Methyltransferase</keyword>
<dbReference type="InterPro" id="IPR036291">
    <property type="entry name" value="NAD(P)-bd_dom_sf"/>
</dbReference>
<dbReference type="Pfam" id="PF13241">
    <property type="entry name" value="NAD_binding_7"/>
    <property type="match status" value="1"/>
</dbReference>
<name>A0A1S1VA06_9FIRM</name>
<keyword evidence="5" id="KW-0627">Porphyrin biosynthesis</keyword>
<dbReference type="GO" id="GO:0032259">
    <property type="term" value="P:methylation"/>
    <property type="evidence" value="ECO:0007669"/>
    <property type="project" value="UniProtKB-KW"/>
</dbReference>
<dbReference type="InterPro" id="IPR028161">
    <property type="entry name" value="Met8-like"/>
</dbReference>
<evidence type="ECO:0000256" key="4">
    <source>
        <dbReference type="ARBA" id="ARBA00023027"/>
    </source>
</evidence>
<comment type="pathway">
    <text evidence="1">Porphyrin-containing compound metabolism; siroheme biosynthesis; sirohydrochlorin from precorrin-2: step 1/1.</text>
</comment>
<dbReference type="Gene3D" id="3.40.50.720">
    <property type="entry name" value="NAD(P)-binding Rossmann-like Domain"/>
    <property type="match status" value="1"/>
</dbReference>
<sequence length="210" mass="23587">MNSKAIDLLSSSRVLIVGGGRAGYIKLASFASRGFSVDVLSEEFAEGIRSISLENPKVRLLSSIYSRDMLQDYELVIVGTSDQRLNSRIAEECRSLGKLYIYLPDYREGRASVMAEFETENIKVAIGTRYGSPKTSVFLGQKLKSLIEEYDDFVEYVGSLRSRIKDSERKREVMAFVNTEEFYELYRAGKGDSTIQTLYGGDLIDNSTCD</sequence>
<dbReference type="STRING" id="39480.EUAN_03070"/>
<dbReference type="GO" id="GO:0043115">
    <property type="term" value="F:precorrin-2 dehydrogenase activity"/>
    <property type="evidence" value="ECO:0007669"/>
    <property type="project" value="UniProtKB-EC"/>
</dbReference>
<evidence type="ECO:0000256" key="5">
    <source>
        <dbReference type="ARBA" id="ARBA00023244"/>
    </source>
</evidence>
<dbReference type="PANTHER" id="PTHR35330:SF1">
    <property type="entry name" value="SIROHEME BIOSYNTHESIS PROTEIN MET8"/>
    <property type="match status" value="1"/>
</dbReference>
<keyword evidence="7" id="KW-1185">Reference proteome</keyword>
<evidence type="ECO:0000313" key="7">
    <source>
        <dbReference type="Proteomes" id="UP000180254"/>
    </source>
</evidence>
<dbReference type="Proteomes" id="UP000180254">
    <property type="component" value="Unassembled WGS sequence"/>
</dbReference>
<keyword evidence="3 6" id="KW-0560">Oxidoreductase</keyword>
<keyword evidence="4" id="KW-0520">NAD</keyword>
<comment type="caution">
    <text evidence="6">The sequence shown here is derived from an EMBL/GenBank/DDBJ whole genome shotgun (WGS) entry which is preliminary data.</text>
</comment>
<dbReference type="SUPFAM" id="SSF75615">
    <property type="entry name" value="Siroheme synthase middle domains-like"/>
    <property type="match status" value="1"/>
</dbReference>
<evidence type="ECO:0000256" key="2">
    <source>
        <dbReference type="ARBA" id="ARBA00012400"/>
    </source>
</evidence>
<dbReference type="NCBIfam" id="NF004045">
    <property type="entry name" value="PRK05562.1"/>
    <property type="match status" value="1"/>
</dbReference>
<accession>A0A1S1VA06</accession>
<keyword evidence="6" id="KW-0808">Transferase</keyword>
<dbReference type="EC" id="1.3.1.76" evidence="2"/>
<organism evidence="6 7">
    <name type="scientific">Andreesenia angusta</name>
    <dbReference type="NCBI Taxonomy" id="39480"/>
    <lineage>
        <taxon>Bacteria</taxon>
        <taxon>Bacillati</taxon>
        <taxon>Bacillota</taxon>
        <taxon>Tissierellia</taxon>
        <taxon>Tissierellales</taxon>
        <taxon>Gottschalkiaceae</taxon>
        <taxon>Andreesenia</taxon>
    </lineage>
</organism>
<evidence type="ECO:0000256" key="1">
    <source>
        <dbReference type="ARBA" id="ARBA00005010"/>
    </source>
</evidence>
<proteinExistence type="predicted"/>
<dbReference type="EMBL" id="MKIE01000001">
    <property type="protein sequence ID" value="OHW63443.1"/>
    <property type="molecule type" value="Genomic_DNA"/>
</dbReference>